<gene>
    <name evidence="2" type="ORF">GCM10009798_21870</name>
</gene>
<evidence type="ECO:0000313" key="2">
    <source>
        <dbReference type="EMBL" id="GAA1961740.1"/>
    </source>
</evidence>
<keyword evidence="3" id="KW-1185">Reference proteome</keyword>
<proteinExistence type="predicted"/>
<dbReference type="RefSeq" id="WP_344044862.1">
    <property type="nucleotide sequence ID" value="NZ_BAAAPB010000002.1"/>
</dbReference>
<protein>
    <submittedName>
        <fullName evidence="2">Uncharacterized protein</fullName>
    </submittedName>
</protein>
<feature type="region of interest" description="Disordered" evidence="1">
    <location>
        <begin position="94"/>
        <end position="132"/>
    </location>
</feature>
<dbReference type="EMBL" id="BAAAPB010000002">
    <property type="protein sequence ID" value="GAA1961740.1"/>
    <property type="molecule type" value="Genomic_DNA"/>
</dbReference>
<reference evidence="2 3" key="1">
    <citation type="journal article" date="2019" name="Int. J. Syst. Evol. Microbiol.">
        <title>The Global Catalogue of Microorganisms (GCM) 10K type strain sequencing project: providing services to taxonomists for standard genome sequencing and annotation.</title>
        <authorList>
            <consortium name="The Broad Institute Genomics Platform"/>
            <consortium name="The Broad Institute Genome Sequencing Center for Infectious Disease"/>
            <person name="Wu L."/>
            <person name="Ma J."/>
        </authorList>
    </citation>
    <scope>NUCLEOTIDE SEQUENCE [LARGE SCALE GENOMIC DNA]</scope>
    <source>
        <strain evidence="2 3">JCM 15309</strain>
    </source>
</reference>
<evidence type="ECO:0000256" key="1">
    <source>
        <dbReference type="SAM" id="MobiDB-lite"/>
    </source>
</evidence>
<organism evidence="2 3">
    <name type="scientific">Nocardioides panacihumi</name>
    <dbReference type="NCBI Taxonomy" id="400774"/>
    <lineage>
        <taxon>Bacteria</taxon>
        <taxon>Bacillati</taxon>
        <taxon>Actinomycetota</taxon>
        <taxon>Actinomycetes</taxon>
        <taxon>Propionibacteriales</taxon>
        <taxon>Nocardioidaceae</taxon>
        <taxon>Nocardioides</taxon>
    </lineage>
</organism>
<name>A0ABN2R135_9ACTN</name>
<evidence type="ECO:0000313" key="3">
    <source>
        <dbReference type="Proteomes" id="UP001500571"/>
    </source>
</evidence>
<dbReference type="Proteomes" id="UP001500571">
    <property type="component" value="Unassembled WGS sequence"/>
</dbReference>
<sequence length="132" mass="13555">MTGSDQDPAGGQDRIGSAAEEAAKLFGALSGWASDLGQNLDTHLATGAAECTYCPICRTVHVFREASPEIKTHLASAAASLMQAAAGVLAAVAASSAPASDRSAEVENIDLDNGGDWPESERPETEQPEEGQ</sequence>
<accession>A0ABN2R135</accession>
<comment type="caution">
    <text evidence="2">The sequence shown here is derived from an EMBL/GenBank/DDBJ whole genome shotgun (WGS) entry which is preliminary data.</text>
</comment>